<comment type="caution">
    <text evidence="11">The sequence shown here is derived from an EMBL/GenBank/DDBJ whole genome shotgun (WGS) entry which is preliminary data.</text>
</comment>
<reference evidence="11" key="1">
    <citation type="submission" date="2023-06" db="EMBL/GenBank/DDBJ databases">
        <title>Genomic analysis of the entomopathogenic nematode Steinernema hermaphroditum.</title>
        <authorList>
            <person name="Schwarz E.M."/>
            <person name="Heppert J.K."/>
            <person name="Baniya A."/>
            <person name="Schwartz H.T."/>
            <person name="Tan C.-H."/>
            <person name="Antoshechkin I."/>
            <person name="Sternberg P.W."/>
            <person name="Goodrich-Blair H."/>
            <person name="Dillman A.R."/>
        </authorList>
    </citation>
    <scope>NUCLEOTIDE SEQUENCE</scope>
    <source>
        <strain evidence="11">PS9179</strain>
        <tissue evidence="11">Whole animal</tissue>
    </source>
</reference>
<evidence type="ECO:0000256" key="3">
    <source>
        <dbReference type="ARBA" id="ARBA00022989"/>
    </source>
</evidence>
<keyword evidence="5 9" id="KW-0472">Membrane</keyword>
<evidence type="ECO:0000256" key="5">
    <source>
        <dbReference type="ARBA" id="ARBA00023136"/>
    </source>
</evidence>
<dbReference type="SUPFAM" id="SSF81321">
    <property type="entry name" value="Family A G protein-coupled receptor-like"/>
    <property type="match status" value="1"/>
</dbReference>
<keyword evidence="7" id="KW-0807">Transducer</keyword>
<evidence type="ECO:0000256" key="6">
    <source>
        <dbReference type="ARBA" id="ARBA00023170"/>
    </source>
</evidence>
<keyword evidence="8" id="KW-0844">Vision</keyword>
<feature type="transmembrane region" description="Helical" evidence="9">
    <location>
        <begin position="133"/>
        <end position="158"/>
    </location>
</feature>
<sequence length="325" mass="36458">MDEAASDNLTLSYSEHIALGAYLFATGIISGIANFIGIFAYMRYPALMLTPSAIPELSLLVSDFCVSCMHPFSGLSAIKNAWVWGSSGCQLYSFAGFFFGNYQCLAIPFIAYDRYIMITTSQQINTNRNFHDYVRFLLLLMAVSFAFSVMPLVGWGRYGLLPTKVTCTIDWTFESPSYYSFIVVLVIFLYILPLSTALYLYSKTYRHIASNGTSVHWAAPGREKMVITGCLVSTYVAFSGYGIACLLPFFIDAYKLHKIIYIIPGPMAKFTGILNAIFYIWLNPHVKKAIRKVFGFGDEIQVVIKYTSRAKDEETPISINTGRED</sequence>
<dbReference type="PANTHER" id="PTHR24240">
    <property type="entry name" value="OPSIN"/>
    <property type="match status" value="1"/>
</dbReference>
<dbReference type="Proteomes" id="UP001175271">
    <property type="component" value="Unassembled WGS sequence"/>
</dbReference>
<evidence type="ECO:0000256" key="8">
    <source>
        <dbReference type="ARBA" id="ARBA00023305"/>
    </source>
</evidence>
<dbReference type="PROSITE" id="PS50262">
    <property type="entry name" value="G_PROTEIN_RECEP_F1_2"/>
    <property type="match status" value="1"/>
</dbReference>
<name>A0AA39H327_9BILA</name>
<keyword evidence="8" id="KW-0716">Sensory transduction</keyword>
<dbReference type="Pfam" id="PF00001">
    <property type="entry name" value="7tm_1"/>
    <property type="match status" value="1"/>
</dbReference>
<feature type="transmembrane region" description="Helical" evidence="9">
    <location>
        <begin position="226"/>
        <end position="251"/>
    </location>
</feature>
<accession>A0AA39H327</accession>
<keyword evidence="2 9" id="KW-0812">Transmembrane</keyword>
<evidence type="ECO:0000256" key="4">
    <source>
        <dbReference type="ARBA" id="ARBA00023040"/>
    </source>
</evidence>
<evidence type="ECO:0000256" key="2">
    <source>
        <dbReference type="ARBA" id="ARBA00022692"/>
    </source>
</evidence>
<keyword evidence="6" id="KW-0675">Receptor</keyword>
<dbReference type="Gene3D" id="1.20.1070.10">
    <property type="entry name" value="Rhodopsin 7-helix transmembrane proteins"/>
    <property type="match status" value="1"/>
</dbReference>
<evidence type="ECO:0000313" key="12">
    <source>
        <dbReference type="Proteomes" id="UP001175271"/>
    </source>
</evidence>
<feature type="transmembrane region" description="Helical" evidence="9">
    <location>
        <begin position="263"/>
        <end position="282"/>
    </location>
</feature>
<proteinExistence type="predicted"/>
<feature type="domain" description="G-protein coupled receptors family 1 profile" evidence="10">
    <location>
        <begin position="33"/>
        <end position="279"/>
    </location>
</feature>
<dbReference type="InterPro" id="IPR017452">
    <property type="entry name" value="GPCR_Rhodpsn_7TM"/>
</dbReference>
<dbReference type="EMBL" id="JAUCMV010000005">
    <property type="protein sequence ID" value="KAK0397859.1"/>
    <property type="molecule type" value="Genomic_DNA"/>
</dbReference>
<dbReference type="InterPro" id="IPR000276">
    <property type="entry name" value="GPCR_Rhodpsn"/>
</dbReference>
<dbReference type="GO" id="GO:0007601">
    <property type="term" value="P:visual perception"/>
    <property type="evidence" value="ECO:0007669"/>
    <property type="project" value="UniProtKB-KW"/>
</dbReference>
<evidence type="ECO:0000256" key="7">
    <source>
        <dbReference type="ARBA" id="ARBA00023224"/>
    </source>
</evidence>
<keyword evidence="4" id="KW-0297">G-protein coupled receptor</keyword>
<keyword evidence="12" id="KW-1185">Reference proteome</keyword>
<comment type="subcellular location">
    <subcellularLocation>
        <location evidence="1">Membrane</location>
        <topology evidence="1">Multi-pass membrane protein</topology>
    </subcellularLocation>
</comment>
<evidence type="ECO:0000256" key="9">
    <source>
        <dbReference type="SAM" id="Phobius"/>
    </source>
</evidence>
<keyword evidence="3 9" id="KW-1133">Transmembrane helix</keyword>
<dbReference type="GO" id="GO:0016020">
    <property type="term" value="C:membrane"/>
    <property type="evidence" value="ECO:0007669"/>
    <property type="project" value="UniProtKB-SubCell"/>
</dbReference>
<evidence type="ECO:0000313" key="11">
    <source>
        <dbReference type="EMBL" id="KAK0397859.1"/>
    </source>
</evidence>
<dbReference type="InterPro" id="IPR050125">
    <property type="entry name" value="GPCR_opsins"/>
</dbReference>
<evidence type="ECO:0000259" key="10">
    <source>
        <dbReference type="PROSITE" id="PS50262"/>
    </source>
</evidence>
<dbReference type="GO" id="GO:0004930">
    <property type="term" value="F:G protein-coupled receptor activity"/>
    <property type="evidence" value="ECO:0007669"/>
    <property type="project" value="UniProtKB-KW"/>
</dbReference>
<feature type="transmembrane region" description="Helical" evidence="9">
    <location>
        <begin position="20"/>
        <end position="41"/>
    </location>
</feature>
<gene>
    <name evidence="11" type="ORF">QR680_002306</name>
</gene>
<feature type="transmembrane region" description="Helical" evidence="9">
    <location>
        <begin position="178"/>
        <end position="201"/>
    </location>
</feature>
<protein>
    <recommendedName>
        <fullName evidence="10">G-protein coupled receptors family 1 profile domain-containing protein</fullName>
    </recommendedName>
</protein>
<dbReference type="AlphaFoldDB" id="A0AA39H327"/>
<evidence type="ECO:0000256" key="1">
    <source>
        <dbReference type="ARBA" id="ARBA00004141"/>
    </source>
</evidence>
<feature type="transmembrane region" description="Helical" evidence="9">
    <location>
        <begin position="92"/>
        <end position="112"/>
    </location>
</feature>
<organism evidence="11 12">
    <name type="scientific">Steinernema hermaphroditum</name>
    <dbReference type="NCBI Taxonomy" id="289476"/>
    <lineage>
        <taxon>Eukaryota</taxon>
        <taxon>Metazoa</taxon>
        <taxon>Ecdysozoa</taxon>
        <taxon>Nematoda</taxon>
        <taxon>Chromadorea</taxon>
        <taxon>Rhabditida</taxon>
        <taxon>Tylenchina</taxon>
        <taxon>Panagrolaimomorpha</taxon>
        <taxon>Strongyloidoidea</taxon>
        <taxon>Steinernematidae</taxon>
        <taxon>Steinernema</taxon>
    </lineage>
</organism>